<keyword evidence="7" id="KW-0245">EGF-like domain</keyword>
<dbReference type="InterPro" id="IPR000742">
    <property type="entry name" value="EGF"/>
</dbReference>
<evidence type="ECO:0000256" key="8">
    <source>
        <dbReference type="SAM" id="Phobius"/>
    </source>
</evidence>
<comment type="similarity">
    <text evidence="2">Belongs to the TMEM8 family.</text>
</comment>
<evidence type="ECO:0000256" key="2">
    <source>
        <dbReference type="ARBA" id="ARBA00005542"/>
    </source>
</evidence>
<feature type="transmembrane region" description="Helical" evidence="8">
    <location>
        <begin position="647"/>
        <end position="668"/>
    </location>
</feature>
<keyword evidence="12" id="KW-1185">Reference proteome</keyword>
<dbReference type="PROSITE" id="PS00022">
    <property type="entry name" value="EGF_1"/>
    <property type="match status" value="1"/>
</dbReference>
<organism evidence="11 12">
    <name type="scientific">Candidula unifasciata</name>
    <dbReference type="NCBI Taxonomy" id="100452"/>
    <lineage>
        <taxon>Eukaryota</taxon>
        <taxon>Metazoa</taxon>
        <taxon>Spiralia</taxon>
        <taxon>Lophotrochozoa</taxon>
        <taxon>Mollusca</taxon>
        <taxon>Gastropoda</taxon>
        <taxon>Heterobranchia</taxon>
        <taxon>Euthyneura</taxon>
        <taxon>Panpulmonata</taxon>
        <taxon>Eupulmonata</taxon>
        <taxon>Stylommatophora</taxon>
        <taxon>Helicina</taxon>
        <taxon>Helicoidea</taxon>
        <taxon>Geomitridae</taxon>
        <taxon>Candidula</taxon>
    </lineage>
</organism>
<sequence>MGVFKNLTLLVWCVLIQQCKEISAATWSMPVQVKGYASYLDVAPIKYDILPGTSQVTFDFLTGKSSSSCATKTMHILVQHASLPHVIQTNLTFPDNFLVEEPAFKFSVDKQQHVPVIFLWPAPGQWFVIAYTEKEDKAIKQKGLNDDINCVYYFSSSMRDELILPSIAIDYKENHEVTIGQDPTLFRFEIPTSTMSLKIQLQKCDPSPCSLTLAYLPSNQSFASMWICNGSAEDCSLEVASPGLMYVQFLQIINEAVNGSQRVTFSISTTECSNKPGGGDCLYMPQFDRIEPARPLSTVFGYVDIGEKMTTVDLHLARYIVIPFEILYPSDIGGTLGWKIEGVNFSYDRIMIVKVCGTLYHNYLPHITSDFDLCSNMSYGISQIFSRTSKDQPSLYVPYPKVGVWHVVLQGTCYNSSRLDISEVPCPENTFVTMALNIQSCWNNGCTNRGTCMSGYATSDLIFYAACRCDAGYQGYACTDDTNAQSVSVQLAAACLLTMSNLFFVPAIIIAIRRRYFVEAFVYSFNMFFSTFYHACDGSRLNRYRLCIIEYDVLQVADFFGSACSLWMTLVAMARIRSCCSYICRYKYVTPLLHVMGPFGLLVGVVYDRTSLWVIAVPIGCGLVVIVASWGHKMYKRRKLYPSWRRYVFYLLPGLVLAAVGASVFSFLETEDNYKYVHSVWHMCIALSICLFLPPRRIGD</sequence>
<protein>
    <recommendedName>
        <fullName evidence="10">EGF-like domain-containing protein</fullName>
    </recommendedName>
</protein>
<feature type="transmembrane region" description="Helical" evidence="8">
    <location>
        <begin position="613"/>
        <end position="635"/>
    </location>
</feature>
<keyword evidence="7" id="KW-1015">Disulfide bond</keyword>
<comment type="caution">
    <text evidence="11">The sequence shown here is derived from an EMBL/GenBank/DDBJ whole genome shotgun (WGS) entry which is preliminary data.</text>
</comment>
<dbReference type="Pfam" id="PF12036">
    <property type="entry name" value="DUF3522"/>
    <property type="match status" value="1"/>
</dbReference>
<dbReference type="GO" id="GO:0005886">
    <property type="term" value="C:plasma membrane"/>
    <property type="evidence" value="ECO:0007669"/>
    <property type="project" value="UniProtKB-SubCell"/>
</dbReference>
<comment type="subcellular location">
    <subcellularLocation>
        <location evidence="1">Cell membrane</location>
        <topology evidence="1">Multi-pass membrane protein</topology>
    </subcellularLocation>
</comment>
<feature type="transmembrane region" description="Helical" evidence="8">
    <location>
        <begin position="487"/>
        <end position="509"/>
    </location>
</feature>
<dbReference type="InterPro" id="IPR021910">
    <property type="entry name" value="NGX6/PGAP6/MYMK"/>
</dbReference>
<keyword evidence="3" id="KW-1003">Cell membrane</keyword>
<evidence type="ECO:0000256" key="6">
    <source>
        <dbReference type="ARBA" id="ARBA00023136"/>
    </source>
</evidence>
<dbReference type="PANTHER" id="PTHR14319">
    <property type="entry name" value="FIVE-SPAN TRANSMEMBRANE PROTEIN M83"/>
    <property type="match status" value="1"/>
</dbReference>
<evidence type="ECO:0000256" key="7">
    <source>
        <dbReference type="PROSITE-ProRule" id="PRU00076"/>
    </source>
</evidence>
<evidence type="ECO:0000256" key="5">
    <source>
        <dbReference type="ARBA" id="ARBA00022989"/>
    </source>
</evidence>
<dbReference type="PROSITE" id="PS01186">
    <property type="entry name" value="EGF_2"/>
    <property type="match status" value="1"/>
</dbReference>
<gene>
    <name evidence="11" type="ORF">CUNI_LOCUS5062</name>
</gene>
<feature type="transmembrane region" description="Helical" evidence="8">
    <location>
        <begin position="674"/>
        <end position="693"/>
    </location>
</feature>
<dbReference type="AlphaFoldDB" id="A0A8S3YQW3"/>
<keyword evidence="4 8" id="KW-0812">Transmembrane</keyword>
<dbReference type="EMBL" id="CAJHNH020000724">
    <property type="protein sequence ID" value="CAG5119504.1"/>
    <property type="molecule type" value="Genomic_DNA"/>
</dbReference>
<keyword evidence="5 8" id="KW-1133">Transmembrane helix</keyword>
<dbReference type="SUPFAM" id="SSF57196">
    <property type="entry name" value="EGF/Laminin"/>
    <property type="match status" value="1"/>
</dbReference>
<feature type="signal peptide" evidence="9">
    <location>
        <begin position="1"/>
        <end position="24"/>
    </location>
</feature>
<feature type="chain" id="PRO_5035729285" description="EGF-like domain-containing protein" evidence="9">
    <location>
        <begin position="25"/>
        <end position="700"/>
    </location>
</feature>
<dbReference type="Proteomes" id="UP000678393">
    <property type="component" value="Unassembled WGS sequence"/>
</dbReference>
<dbReference type="Gene3D" id="2.10.25.10">
    <property type="entry name" value="Laminin"/>
    <property type="match status" value="1"/>
</dbReference>
<keyword evidence="6 8" id="KW-0472">Membrane</keyword>
<evidence type="ECO:0000256" key="3">
    <source>
        <dbReference type="ARBA" id="ARBA00022475"/>
    </source>
</evidence>
<evidence type="ECO:0000259" key="10">
    <source>
        <dbReference type="PROSITE" id="PS50026"/>
    </source>
</evidence>
<keyword evidence="9" id="KW-0732">Signal</keyword>
<feature type="disulfide bond" evidence="7">
    <location>
        <begin position="469"/>
        <end position="478"/>
    </location>
</feature>
<reference evidence="11" key="1">
    <citation type="submission" date="2021-04" db="EMBL/GenBank/DDBJ databases">
        <authorList>
            <consortium name="Molecular Ecology Group"/>
        </authorList>
    </citation>
    <scope>NUCLEOTIDE SEQUENCE</scope>
</reference>
<feature type="transmembrane region" description="Helical" evidence="8">
    <location>
        <begin position="516"/>
        <end position="533"/>
    </location>
</feature>
<dbReference type="PANTHER" id="PTHR14319:SF3">
    <property type="entry name" value="TRANSMEMBRANE PROTEIN-LIKE PROTEIN"/>
    <property type="match status" value="1"/>
</dbReference>
<accession>A0A8S3YQW3</accession>
<evidence type="ECO:0000256" key="1">
    <source>
        <dbReference type="ARBA" id="ARBA00004651"/>
    </source>
</evidence>
<comment type="caution">
    <text evidence="7">Lacks conserved residue(s) required for the propagation of feature annotation.</text>
</comment>
<feature type="transmembrane region" description="Helical" evidence="8">
    <location>
        <begin position="588"/>
        <end position="607"/>
    </location>
</feature>
<dbReference type="PROSITE" id="PS50026">
    <property type="entry name" value="EGF_3"/>
    <property type="match status" value="1"/>
</dbReference>
<evidence type="ECO:0000256" key="9">
    <source>
        <dbReference type="SAM" id="SignalP"/>
    </source>
</evidence>
<evidence type="ECO:0000313" key="12">
    <source>
        <dbReference type="Proteomes" id="UP000678393"/>
    </source>
</evidence>
<feature type="non-terminal residue" evidence="11">
    <location>
        <position position="1"/>
    </location>
</feature>
<evidence type="ECO:0000256" key="4">
    <source>
        <dbReference type="ARBA" id="ARBA00022692"/>
    </source>
</evidence>
<name>A0A8S3YQW3_9EUPU</name>
<dbReference type="OrthoDB" id="69646at2759"/>
<evidence type="ECO:0000313" key="11">
    <source>
        <dbReference type="EMBL" id="CAG5119504.1"/>
    </source>
</evidence>
<proteinExistence type="inferred from homology"/>
<feature type="transmembrane region" description="Helical" evidence="8">
    <location>
        <begin position="553"/>
        <end position="576"/>
    </location>
</feature>
<feature type="domain" description="EGF-like" evidence="10">
    <location>
        <begin position="437"/>
        <end position="479"/>
    </location>
</feature>